<evidence type="ECO:0000313" key="5">
    <source>
        <dbReference type="EMBL" id="XCJ68658.1"/>
    </source>
</evidence>
<name>A0AAU8ILC3_9ACTN</name>
<dbReference type="GO" id="GO:0003677">
    <property type="term" value="F:DNA binding"/>
    <property type="evidence" value="ECO:0007669"/>
    <property type="project" value="UniProtKB-KW"/>
</dbReference>
<reference evidence="5" key="1">
    <citation type="submission" date="2024-06" db="EMBL/GenBank/DDBJ databases">
        <title>Streptomyces sp. strain HUAS MG91 genome sequences.</title>
        <authorList>
            <person name="Mo P."/>
        </authorList>
    </citation>
    <scope>NUCLEOTIDE SEQUENCE</scope>
    <source>
        <strain evidence="5">HUAS MG91</strain>
    </source>
</reference>
<dbReference type="SMART" id="SM00421">
    <property type="entry name" value="HTH_LUXR"/>
    <property type="match status" value="1"/>
</dbReference>
<keyword evidence="1" id="KW-0805">Transcription regulation</keyword>
<dbReference type="SUPFAM" id="SSF46894">
    <property type="entry name" value="C-terminal effector domain of the bipartite response regulators"/>
    <property type="match status" value="1"/>
</dbReference>
<dbReference type="PRINTS" id="PR00038">
    <property type="entry name" value="HTHLUXR"/>
</dbReference>
<evidence type="ECO:0000256" key="3">
    <source>
        <dbReference type="ARBA" id="ARBA00023163"/>
    </source>
</evidence>
<dbReference type="InterPro" id="IPR016032">
    <property type="entry name" value="Sig_transdc_resp-reg_C-effctor"/>
</dbReference>
<keyword evidence="2" id="KW-0238">DNA-binding</keyword>
<dbReference type="RefSeq" id="WP_353940343.1">
    <property type="nucleotide sequence ID" value="NZ_CP159534.1"/>
</dbReference>
<keyword evidence="3" id="KW-0804">Transcription</keyword>
<dbReference type="KEGG" id="stac:ABII15_01235"/>
<dbReference type="InterPro" id="IPR036388">
    <property type="entry name" value="WH-like_DNA-bd_sf"/>
</dbReference>
<gene>
    <name evidence="5" type="ORF">ABII15_01235</name>
</gene>
<dbReference type="PANTHER" id="PTHR44688">
    <property type="entry name" value="DNA-BINDING TRANSCRIPTIONAL ACTIVATOR DEVR_DOSR"/>
    <property type="match status" value="1"/>
</dbReference>
<dbReference type="PANTHER" id="PTHR44688:SF16">
    <property type="entry name" value="DNA-BINDING TRANSCRIPTIONAL ACTIVATOR DEVR_DOSR"/>
    <property type="match status" value="1"/>
</dbReference>
<evidence type="ECO:0000256" key="2">
    <source>
        <dbReference type="ARBA" id="ARBA00023125"/>
    </source>
</evidence>
<dbReference type="GO" id="GO:0006355">
    <property type="term" value="P:regulation of DNA-templated transcription"/>
    <property type="evidence" value="ECO:0007669"/>
    <property type="project" value="InterPro"/>
</dbReference>
<evidence type="ECO:0000256" key="1">
    <source>
        <dbReference type="ARBA" id="ARBA00023015"/>
    </source>
</evidence>
<evidence type="ECO:0000259" key="4">
    <source>
        <dbReference type="PROSITE" id="PS50043"/>
    </source>
</evidence>
<sequence>MSSTMTTTGRGVVAHTPGRLTRRERQIAELAASGLTVEQIGRLSGLPHRTVRTQLYRILPRLGVTTRASVRDALDRLDALHPDDGAPTAHRHRSS</sequence>
<feature type="domain" description="HTH luxR-type" evidence="4">
    <location>
        <begin position="13"/>
        <end position="78"/>
    </location>
</feature>
<organism evidence="5">
    <name type="scientific">Streptomyces tabacisoli</name>
    <dbReference type="NCBI Taxonomy" id="3156398"/>
    <lineage>
        <taxon>Bacteria</taxon>
        <taxon>Bacillati</taxon>
        <taxon>Actinomycetota</taxon>
        <taxon>Actinomycetes</taxon>
        <taxon>Kitasatosporales</taxon>
        <taxon>Streptomycetaceae</taxon>
        <taxon>Streptomyces</taxon>
    </lineage>
</organism>
<dbReference type="Pfam" id="PF00196">
    <property type="entry name" value="GerE"/>
    <property type="match status" value="1"/>
</dbReference>
<accession>A0AAU8ILC3</accession>
<dbReference type="AlphaFoldDB" id="A0AAU8ILC3"/>
<dbReference type="Gene3D" id="1.10.10.10">
    <property type="entry name" value="Winged helix-like DNA-binding domain superfamily/Winged helix DNA-binding domain"/>
    <property type="match status" value="1"/>
</dbReference>
<dbReference type="CDD" id="cd06170">
    <property type="entry name" value="LuxR_C_like"/>
    <property type="match status" value="1"/>
</dbReference>
<protein>
    <submittedName>
        <fullName evidence="5">Helix-turn-helix transcriptional regulator</fullName>
    </submittedName>
</protein>
<dbReference type="EMBL" id="CP159534">
    <property type="protein sequence ID" value="XCJ68658.1"/>
    <property type="molecule type" value="Genomic_DNA"/>
</dbReference>
<dbReference type="PROSITE" id="PS50043">
    <property type="entry name" value="HTH_LUXR_2"/>
    <property type="match status" value="1"/>
</dbReference>
<dbReference type="InterPro" id="IPR000792">
    <property type="entry name" value="Tscrpt_reg_LuxR_C"/>
</dbReference>
<proteinExistence type="predicted"/>